<feature type="domain" description="EF-hand" evidence="2">
    <location>
        <begin position="5"/>
        <end position="40"/>
    </location>
</feature>
<dbReference type="GO" id="GO:0005509">
    <property type="term" value="F:calcium ion binding"/>
    <property type="evidence" value="ECO:0007669"/>
    <property type="project" value="InterPro"/>
</dbReference>
<dbReference type="AlphaFoldDB" id="A0A1S8WPF9"/>
<dbReference type="PROSITE" id="PS50222">
    <property type="entry name" value="EF_HAND_2"/>
    <property type="match status" value="2"/>
</dbReference>
<evidence type="ECO:0000313" key="4">
    <source>
        <dbReference type="Proteomes" id="UP000243686"/>
    </source>
</evidence>
<sequence length="76" mass="8410">MTEKLTDREIAGIFRAIDKDGNGKITKQELSRFFKANKAKYTSKQIGAYITSIDKDGDGQVNLEELTAALRGCPKT</sequence>
<dbReference type="InterPro" id="IPR011992">
    <property type="entry name" value="EF-hand-dom_pair"/>
</dbReference>
<feature type="domain" description="EF-hand" evidence="2">
    <location>
        <begin position="41"/>
        <end position="76"/>
    </location>
</feature>
<keyword evidence="1" id="KW-0106">Calcium</keyword>
<dbReference type="CDD" id="cd00051">
    <property type="entry name" value="EFh"/>
    <property type="match status" value="1"/>
</dbReference>
<evidence type="ECO:0000313" key="3">
    <source>
        <dbReference type="EMBL" id="OON16378.1"/>
    </source>
</evidence>
<name>A0A1S8WPF9_OPIVI</name>
<dbReference type="EMBL" id="KV897682">
    <property type="protein sequence ID" value="OON16378.1"/>
    <property type="molecule type" value="Genomic_DNA"/>
</dbReference>
<dbReference type="Gene3D" id="1.10.238.10">
    <property type="entry name" value="EF-hand"/>
    <property type="match status" value="1"/>
</dbReference>
<dbReference type="SMART" id="SM00054">
    <property type="entry name" value="EFh"/>
    <property type="match status" value="2"/>
</dbReference>
<evidence type="ECO:0000256" key="1">
    <source>
        <dbReference type="ARBA" id="ARBA00022837"/>
    </source>
</evidence>
<gene>
    <name evidence="3" type="ORF">X801_07810</name>
</gene>
<dbReference type="Pfam" id="PF13499">
    <property type="entry name" value="EF-hand_7"/>
    <property type="match status" value="1"/>
</dbReference>
<organism evidence="3 4">
    <name type="scientific">Opisthorchis viverrini</name>
    <name type="common">Southeast Asian liver fluke</name>
    <dbReference type="NCBI Taxonomy" id="6198"/>
    <lineage>
        <taxon>Eukaryota</taxon>
        <taxon>Metazoa</taxon>
        <taxon>Spiralia</taxon>
        <taxon>Lophotrochozoa</taxon>
        <taxon>Platyhelminthes</taxon>
        <taxon>Trematoda</taxon>
        <taxon>Digenea</taxon>
        <taxon>Opisthorchiida</taxon>
        <taxon>Opisthorchiata</taxon>
        <taxon>Opisthorchiidae</taxon>
        <taxon>Opisthorchis</taxon>
    </lineage>
</organism>
<dbReference type="Proteomes" id="UP000243686">
    <property type="component" value="Unassembled WGS sequence"/>
</dbReference>
<dbReference type="InterPro" id="IPR018247">
    <property type="entry name" value="EF_Hand_1_Ca_BS"/>
</dbReference>
<accession>A0A1S8WPF9</accession>
<keyword evidence="4" id="KW-1185">Reference proteome</keyword>
<reference evidence="3 4" key="1">
    <citation type="submission" date="2015-03" db="EMBL/GenBank/DDBJ databases">
        <title>Draft genome of the nematode, Opisthorchis viverrini.</title>
        <authorList>
            <person name="Mitreva M."/>
        </authorList>
    </citation>
    <scope>NUCLEOTIDE SEQUENCE [LARGE SCALE GENOMIC DNA]</scope>
    <source>
        <strain evidence="3">Khon Kaen</strain>
    </source>
</reference>
<dbReference type="SUPFAM" id="SSF47473">
    <property type="entry name" value="EF-hand"/>
    <property type="match status" value="1"/>
</dbReference>
<proteinExistence type="predicted"/>
<protein>
    <submittedName>
        <fullName evidence="3">EF hand</fullName>
    </submittedName>
</protein>
<dbReference type="InterPro" id="IPR002048">
    <property type="entry name" value="EF_hand_dom"/>
</dbReference>
<dbReference type="PROSITE" id="PS00018">
    <property type="entry name" value="EF_HAND_1"/>
    <property type="match status" value="2"/>
</dbReference>
<evidence type="ECO:0000259" key="2">
    <source>
        <dbReference type="PROSITE" id="PS50222"/>
    </source>
</evidence>